<keyword evidence="3" id="KW-1003">Cell membrane</keyword>
<dbReference type="Pfam" id="PF02743">
    <property type="entry name" value="dCache_1"/>
    <property type="match status" value="1"/>
</dbReference>
<dbReference type="Gene3D" id="3.30.70.270">
    <property type="match status" value="1"/>
</dbReference>
<dbReference type="Gene3D" id="3.30.450.20">
    <property type="entry name" value="PAS domain"/>
    <property type="match status" value="2"/>
</dbReference>
<dbReference type="AlphaFoldDB" id="A0A941I777"/>
<comment type="subcellular location">
    <subcellularLocation>
        <location evidence="1">Cell membrane</location>
        <topology evidence="1">Multi-pass membrane protein</topology>
    </subcellularLocation>
</comment>
<evidence type="ECO:0000256" key="6">
    <source>
        <dbReference type="ARBA" id="ARBA00023136"/>
    </source>
</evidence>
<evidence type="ECO:0000256" key="7">
    <source>
        <dbReference type="ARBA" id="ARBA00034247"/>
    </source>
</evidence>
<dbReference type="Proteomes" id="UP000680067">
    <property type="component" value="Unassembled WGS sequence"/>
</dbReference>
<dbReference type="InterPro" id="IPR000160">
    <property type="entry name" value="GGDEF_dom"/>
</dbReference>
<dbReference type="InterPro" id="IPR043128">
    <property type="entry name" value="Rev_trsase/Diguanyl_cyclase"/>
</dbReference>
<dbReference type="InterPro" id="IPR029151">
    <property type="entry name" value="Sensor-like_sf"/>
</dbReference>
<proteinExistence type="predicted"/>
<dbReference type="CDD" id="cd01949">
    <property type="entry name" value="GGDEF"/>
    <property type="match status" value="1"/>
</dbReference>
<dbReference type="EMBL" id="JAGSPN010000007">
    <property type="protein sequence ID" value="MBR7782589.1"/>
    <property type="molecule type" value="Genomic_DNA"/>
</dbReference>
<dbReference type="FunFam" id="3.30.70.270:FF:000001">
    <property type="entry name" value="Diguanylate cyclase domain protein"/>
    <property type="match status" value="1"/>
</dbReference>
<dbReference type="GO" id="GO:0043709">
    <property type="term" value="P:cell adhesion involved in single-species biofilm formation"/>
    <property type="evidence" value="ECO:0007669"/>
    <property type="project" value="TreeGrafter"/>
</dbReference>
<comment type="catalytic activity">
    <reaction evidence="7">
        <text>2 GTP = 3',3'-c-di-GMP + 2 diphosphate</text>
        <dbReference type="Rhea" id="RHEA:24898"/>
        <dbReference type="ChEBI" id="CHEBI:33019"/>
        <dbReference type="ChEBI" id="CHEBI:37565"/>
        <dbReference type="ChEBI" id="CHEBI:58805"/>
        <dbReference type="EC" id="2.7.7.65"/>
    </reaction>
</comment>
<dbReference type="PANTHER" id="PTHR45138:SF9">
    <property type="entry name" value="DIGUANYLATE CYCLASE DGCM-RELATED"/>
    <property type="match status" value="1"/>
</dbReference>
<keyword evidence="6 8" id="KW-0472">Membrane</keyword>
<dbReference type="CDD" id="cd12914">
    <property type="entry name" value="PDC1_DGC_like"/>
    <property type="match status" value="1"/>
</dbReference>
<feature type="transmembrane region" description="Helical" evidence="8">
    <location>
        <begin position="20"/>
        <end position="41"/>
    </location>
</feature>
<keyword evidence="5 8" id="KW-1133">Transmembrane helix</keyword>
<evidence type="ECO:0000259" key="9">
    <source>
        <dbReference type="PROSITE" id="PS50887"/>
    </source>
</evidence>
<dbReference type="SMART" id="SM00267">
    <property type="entry name" value="GGDEF"/>
    <property type="match status" value="1"/>
</dbReference>
<reference evidence="10" key="1">
    <citation type="submission" date="2021-04" db="EMBL/GenBank/DDBJ databases">
        <title>novel species isolated from subtropical streams in China.</title>
        <authorList>
            <person name="Lu H."/>
        </authorList>
    </citation>
    <scope>NUCLEOTIDE SEQUENCE</scope>
    <source>
        <strain evidence="10">LFS511W</strain>
    </source>
</reference>
<dbReference type="SUPFAM" id="SSF55073">
    <property type="entry name" value="Nucleotide cyclase"/>
    <property type="match status" value="1"/>
</dbReference>
<organism evidence="10 11">
    <name type="scientific">Undibacterium luofuense</name>
    <dbReference type="NCBI Taxonomy" id="2828733"/>
    <lineage>
        <taxon>Bacteria</taxon>
        <taxon>Pseudomonadati</taxon>
        <taxon>Pseudomonadota</taxon>
        <taxon>Betaproteobacteria</taxon>
        <taxon>Burkholderiales</taxon>
        <taxon>Oxalobacteraceae</taxon>
        <taxon>Undibacterium</taxon>
    </lineage>
</organism>
<evidence type="ECO:0000256" key="5">
    <source>
        <dbReference type="ARBA" id="ARBA00022989"/>
    </source>
</evidence>
<dbReference type="EC" id="2.7.7.65" evidence="2"/>
<keyword evidence="11" id="KW-1185">Reference proteome</keyword>
<evidence type="ECO:0000313" key="10">
    <source>
        <dbReference type="EMBL" id="MBR7782589.1"/>
    </source>
</evidence>
<dbReference type="PROSITE" id="PS50887">
    <property type="entry name" value="GGDEF"/>
    <property type="match status" value="1"/>
</dbReference>
<gene>
    <name evidence="10" type="ORF">KDM89_10565</name>
</gene>
<comment type="caution">
    <text evidence="10">The sequence shown here is derived from an EMBL/GenBank/DDBJ whole genome shotgun (WGS) entry which is preliminary data.</text>
</comment>
<evidence type="ECO:0000256" key="8">
    <source>
        <dbReference type="SAM" id="Phobius"/>
    </source>
</evidence>
<evidence type="ECO:0000256" key="4">
    <source>
        <dbReference type="ARBA" id="ARBA00022692"/>
    </source>
</evidence>
<dbReference type="RefSeq" id="WP_212687905.1">
    <property type="nucleotide sequence ID" value="NZ_JAGSPN010000007.1"/>
</dbReference>
<accession>A0A941I777</accession>
<evidence type="ECO:0000256" key="3">
    <source>
        <dbReference type="ARBA" id="ARBA00022475"/>
    </source>
</evidence>
<dbReference type="Pfam" id="PF00990">
    <property type="entry name" value="GGDEF"/>
    <property type="match status" value="1"/>
</dbReference>
<dbReference type="NCBIfam" id="TIGR00254">
    <property type="entry name" value="GGDEF"/>
    <property type="match status" value="1"/>
</dbReference>
<dbReference type="InterPro" id="IPR033479">
    <property type="entry name" value="dCache_1"/>
</dbReference>
<dbReference type="PANTHER" id="PTHR45138">
    <property type="entry name" value="REGULATORY COMPONENTS OF SENSORY TRANSDUCTION SYSTEM"/>
    <property type="match status" value="1"/>
</dbReference>
<dbReference type="CDD" id="cd12915">
    <property type="entry name" value="PDC2_DGC_like"/>
    <property type="match status" value="1"/>
</dbReference>
<feature type="domain" description="GGDEF" evidence="9">
    <location>
        <begin position="380"/>
        <end position="517"/>
    </location>
</feature>
<evidence type="ECO:0000256" key="1">
    <source>
        <dbReference type="ARBA" id="ARBA00004651"/>
    </source>
</evidence>
<protein>
    <recommendedName>
        <fullName evidence="2">diguanylate cyclase</fullName>
        <ecNumber evidence="2">2.7.7.65</ecNumber>
    </recommendedName>
</protein>
<keyword evidence="10" id="KW-0548">Nucleotidyltransferase</keyword>
<dbReference type="GO" id="GO:1902201">
    <property type="term" value="P:negative regulation of bacterial-type flagellum-dependent cell motility"/>
    <property type="evidence" value="ECO:0007669"/>
    <property type="project" value="TreeGrafter"/>
</dbReference>
<keyword evidence="10" id="KW-0808">Transferase</keyword>
<name>A0A941I777_9BURK</name>
<dbReference type="InterPro" id="IPR050469">
    <property type="entry name" value="Diguanylate_Cyclase"/>
</dbReference>
<evidence type="ECO:0000256" key="2">
    <source>
        <dbReference type="ARBA" id="ARBA00012528"/>
    </source>
</evidence>
<dbReference type="GO" id="GO:0052621">
    <property type="term" value="F:diguanylate cyclase activity"/>
    <property type="evidence" value="ECO:0007669"/>
    <property type="project" value="UniProtKB-EC"/>
</dbReference>
<sequence length="519" mass="57424">MHTQILQIQNFDSKISRKSLVSLTSLFVIFVCISILGIDAWRSWSARAIQLREAEIATANMSKAIAQHADDTIKSAEITISGIVERVERDGVNKRSLERLHLVFQSRVEELPQIKGLFVFDKNGNWLVTSLSNPPLNLNNSDRGYFIYHRDNHNDSTYIGDPIQSRSSGSWVITVSRRINNPDGSFAGVVLATLDINYFNRFYDSFNIGENGAIVLVLNRGIMLTRRPVLADSIGKNMLTTTVFKESSVNPKGTFVVKSAQDGVVRLNGFQRLSKYPLFVSVALSKDEVLKEWLNDTYLHLVTVAMLISVLAAFGYYVVKQMKLRLSAEVEMLRSQAALQALNQTLERLSLQDGLTELANRRNFDITLEEEFSRAIRNSTSLALVMIDVDHFKQYNDLYGHAQGDVCLKKISAAIKSCQSRAGDLAARYGGEELAVILPTTDIDGAVAVAEKFRLAIKNLGLLHSGNEAGIVTVSAGVQAMIPIKDLNSPSELIRAADQALYAAKHSGRDQVCAATRPT</sequence>
<dbReference type="SUPFAM" id="SSF103190">
    <property type="entry name" value="Sensory domain-like"/>
    <property type="match status" value="1"/>
</dbReference>
<dbReference type="GO" id="GO:0005886">
    <property type="term" value="C:plasma membrane"/>
    <property type="evidence" value="ECO:0007669"/>
    <property type="project" value="UniProtKB-SubCell"/>
</dbReference>
<feature type="transmembrane region" description="Helical" evidence="8">
    <location>
        <begin position="298"/>
        <end position="319"/>
    </location>
</feature>
<evidence type="ECO:0000313" key="11">
    <source>
        <dbReference type="Proteomes" id="UP000680067"/>
    </source>
</evidence>
<dbReference type="InterPro" id="IPR029787">
    <property type="entry name" value="Nucleotide_cyclase"/>
</dbReference>
<keyword evidence="4 8" id="KW-0812">Transmembrane</keyword>